<dbReference type="RefSeq" id="WP_046330441.1">
    <property type="nucleotide sequence ID" value="NZ_CP007501.1"/>
</dbReference>
<accession>A0A0E3ZKL8</accession>
<dbReference type="Proteomes" id="UP000061135">
    <property type="component" value="Chromosome"/>
</dbReference>
<protein>
    <submittedName>
        <fullName evidence="2">Membrane protein</fullName>
    </submittedName>
</protein>
<feature type="transmembrane region" description="Helical" evidence="1">
    <location>
        <begin position="80"/>
        <end position="107"/>
    </location>
</feature>
<evidence type="ECO:0000313" key="2">
    <source>
        <dbReference type="EMBL" id="AKD25717.1"/>
    </source>
</evidence>
<organism evidence="2 3">
    <name type="scientific">Polynucleobacter duraquae</name>
    <dbReference type="NCBI Taxonomy" id="1835254"/>
    <lineage>
        <taxon>Bacteria</taxon>
        <taxon>Pseudomonadati</taxon>
        <taxon>Pseudomonadota</taxon>
        <taxon>Betaproteobacteria</taxon>
        <taxon>Burkholderiales</taxon>
        <taxon>Burkholderiaceae</taxon>
        <taxon>Polynucleobacter</taxon>
    </lineage>
</organism>
<dbReference type="PATRIC" id="fig|576611.7.peg.1406"/>
<keyword evidence="3" id="KW-1185">Reference proteome</keyword>
<dbReference type="EMBL" id="CP007501">
    <property type="protein sequence ID" value="AKD25717.1"/>
    <property type="molecule type" value="Genomic_DNA"/>
</dbReference>
<keyword evidence="1" id="KW-0812">Transmembrane</keyword>
<dbReference type="KEGG" id="pdq:CL55_00013840"/>
<proteinExistence type="predicted"/>
<reference evidence="2 3" key="1">
    <citation type="submission" date="2014-03" db="EMBL/GenBank/DDBJ databases">
        <title>Genome of Polynucleobacter strain MWH-MoK4.</title>
        <authorList>
            <person name="Hahn M.W."/>
        </authorList>
    </citation>
    <scope>NUCLEOTIDE SEQUENCE [LARGE SCALE GENOMIC DNA]</scope>
    <source>
        <strain evidence="2 3">MWH-MoK4</strain>
    </source>
</reference>
<keyword evidence="1" id="KW-1133">Transmembrane helix</keyword>
<dbReference type="Pfam" id="PF05437">
    <property type="entry name" value="AzlD"/>
    <property type="match status" value="1"/>
</dbReference>
<gene>
    <name evidence="2" type="ORF">CL55_00013840</name>
</gene>
<dbReference type="HOGENOM" id="CLU_157896_1_2_4"/>
<evidence type="ECO:0000256" key="1">
    <source>
        <dbReference type="SAM" id="Phobius"/>
    </source>
</evidence>
<feature type="transmembrane region" description="Helical" evidence="1">
    <location>
        <begin position="6"/>
        <end position="28"/>
    </location>
</feature>
<sequence length="111" mass="12194">MNTVDLWIAFFGLMLVSLLSRGSFLLVGSKFPIPRSVHEFLRYAPTAALIAIVLPDVLFVKDPTTQLFELNLYSPQLFGAIGGVIGFLVTNSILATILLGMAFFTLARFLI</sequence>
<keyword evidence="1" id="KW-0472">Membrane</keyword>
<evidence type="ECO:0000313" key="3">
    <source>
        <dbReference type="Proteomes" id="UP000061135"/>
    </source>
</evidence>
<dbReference type="OrthoDB" id="5465192at2"/>
<name>A0A0E3ZKL8_9BURK</name>
<dbReference type="STRING" id="1835254.CL55_00013840"/>
<dbReference type="InterPro" id="IPR008407">
    <property type="entry name" value="Brnchd-chn_aa_trnsp_AzlD"/>
</dbReference>
<dbReference type="AlphaFoldDB" id="A0A0E3ZKL8"/>
<feature type="transmembrane region" description="Helical" evidence="1">
    <location>
        <begin position="40"/>
        <end position="60"/>
    </location>
</feature>